<comment type="caution">
    <text evidence="3">The sequence shown here is derived from an EMBL/GenBank/DDBJ whole genome shotgun (WGS) entry which is preliminary data.</text>
</comment>
<dbReference type="GO" id="GO:0009190">
    <property type="term" value="P:cyclic nucleotide biosynthetic process"/>
    <property type="evidence" value="ECO:0007669"/>
    <property type="project" value="InterPro"/>
</dbReference>
<dbReference type="AlphaFoldDB" id="A0A244CS55"/>
<dbReference type="Proteomes" id="UP000194841">
    <property type="component" value="Unassembled WGS sequence"/>
</dbReference>
<protein>
    <recommendedName>
        <fullName evidence="2">Guanylate cyclase domain-containing protein</fullName>
    </recommendedName>
</protein>
<dbReference type="CDD" id="cd07302">
    <property type="entry name" value="CHD"/>
    <property type="match status" value="1"/>
</dbReference>
<dbReference type="InterPro" id="IPR029787">
    <property type="entry name" value="Nucleotide_cyclase"/>
</dbReference>
<reference evidence="3 4" key="1">
    <citation type="submission" date="2017-02" db="EMBL/GenBank/DDBJ databases">
        <title>Pseudoalteromonas ulvae TC14 Genome.</title>
        <authorList>
            <person name="Molmeret M."/>
        </authorList>
    </citation>
    <scope>NUCLEOTIDE SEQUENCE [LARGE SCALE GENOMIC DNA]</scope>
    <source>
        <strain evidence="3">TC14</strain>
    </source>
</reference>
<name>A0A244CS55_PSEDV</name>
<dbReference type="InterPro" id="IPR001054">
    <property type="entry name" value="A/G_cyclase"/>
</dbReference>
<gene>
    <name evidence="3" type="ORF">B1199_06865</name>
</gene>
<dbReference type="Pfam" id="PF00211">
    <property type="entry name" value="Guanylate_cyc"/>
    <property type="match status" value="1"/>
</dbReference>
<evidence type="ECO:0000256" key="1">
    <source>
        <dbReference type="SAM" id="Phobius"/>
    </source>
</evidence>
<organism evidence="3 4">
    <name type="scientific">Pseudoalteromonas ulvae</name>
    <dbReference type="NCBI Taxonomy" id="107327"/>
    <lineage>
        <taxon>Bacteria</taxon>
        <taxon>Pseudomonadati</taxon>
        <taxon>Pseudomonadota</taxon>
        <taxon>Gammaproteobacteria</taxon>
        <taxon>Alteromonadales</taxon>
        <taxon>Pseudoalteromonadaceae</taxon>
        <taxon>Pseudoalteromonas</taxon>
    </lineage>
</organism>
<keyword evidence="1" id="KW-0472">Membrane</keyword>
<dbReference type="GO" id="GO:0004016">
    <property type="term" value="F:adenylate cyclase activity"/>
    <property type="evidence" value="ECO:0007669"/>
    <property type="project" value="UniProtKB-ARBA"/>
</dbReference>
<sequence>MKPNFNAPVPISSQENDHIIDYIKSHNAAVLTIMFTDIVGFTEITEKKGDQFSSLIHQEHDQLLSDIIEKQYSGLVIKFIGDSVMAIFAEPSVGVETAIAIQKQIKQLTVDDKALSIRIGLHVGQVSVENDVQLDIFGRHVNRASRIENLAQGDQILMSYSVFDSASGWLKSQSNLAWKDHGFYKLKGITEKVNVFEVYLPSTNSARKPKQGAVYSVNFIYVYAISFLVSMSIFYYSYQEYIVPKLFFIEQQSSELRIVDTHQHDELVVLDGKNQFKNNGLFKSEYLLYYPISKFERQYSIISVNYGVNNINTDYDSWVLPRLNFYNIKQGINKYNQEFEVLYWQDGIMQIQNFYLSMTIEKINNLVDFNFVIEKSNHIDTYKTKIELSEKRIEHFEDEIIWQDSLFNLTLKAHQTNGSLTGELVGHFK</sequence>
<keyword evidence="4" id="KW-1185">Reference proteome</keyword>
<dbReference type="SUPFAM" id="SSF55073">
    <property type="entry name" value="Nucleotide cyclase"/>
    <property type="match status" value="1"/>
</dbReference>
<keyword evidence="1" id="KW-1133">Transmembrane helix</keyword>
<evidence type="ECO:0000313" key="3">
    <source>
        <dbReference type="EMBL" id="OUL58069.1"/>
    </source>
</evidence>
<dbReference type="PANTHER" id="PTHR43081:SF1">
    <property type="entry name" value="ADENYLATE CYCLASE, TERMINAL-DIFFERENTIATION SPECIFIC"/>
    <property type="match status" value="1"/>
</dbReference>
<dbReference type="RefSeq" id="WP_086743374.1">
    <property type="nucleotide sequence ID" value="NZ_MWPV01000002.1"/>
</dbReference>
<dbReference type="OrthoDB" id="9806704at2"/>
<keyword evidence="1" id="KW-0812">Transmembrane</keyword>
<dbReference type="Gene3D" id="3.30.70.1230">
    <property type="entry name" value="Nucleotide cyclase"/>
    <property type="match status" value="1"/>
</dbReference>
<evidence type="ECO:0000313" key="4">
    <source>
        <dbReference type="Proteomes" id="UP000194841"/>
    </source>
</evidence>
<evidence type="ECO:0000259" key="2">
    <source>
        <dbReference type="PROSITE" id="PS50125"/>
    </source>
</evidence>
<dbReference type="EMBL" id="MWPV01000002">
    <property type="protein sequence ID" value="OUL58069.1"/>
    <property type="molecule type" value="Genomic_DNA"/>
</dbReference>
<feature type="domain" description="Guanylate cyclase" evidence="2">
    <location>
        <begin position="32"/>
        <end position="148"/>
    </location>
</feature>
<accession>A0A244CS55</accession>
<dbReference type="SMART" id="SM00044">
    <property type="entry name" value="CYCc"/>
    <property type="match status" value="1"/>
</dbReference>
<dbReference type="InterPro" id="IPR050697">
    <property type="entry name" value="Adenylyl/Guanylyl_Cyclase_3/4"/>
</dbReference>
<dbReference type="PANTHER" id="PTHR43081">
    <property type="entry name" value="ADENYLATE CYCLASE, TERMINAL-DIFFERENTIATION SPECIFIC-RELATED"/>
    <property type="match status" value="1"/>
</dbReference>
<dbReference type="GO" id="GO:0035556">
    <property type="term" value="P:intracellular signal transduction"/>
    <property type="evidence" value="ECO:0007669"/>
    <property type="project" value="InterPro"/>
</dbReference>
<proteinExistence type="predicted"/>
<feature type="transmembrane region" description="Helical" evidence="1">
    <location>
        <begin position="217"/>
        <end position="238"/>
    </location>
</feature>
<dbReference type="PROSITE" id="PS50125">
    <property type="entry name" value="GUANYLATE_CYCLASE_2"/>
    <property type="match status" value="1"/>
</dbReference>